<dbReference type="GO" id="GO:0005975">
    <property type="term" value="P:carbohydrate metabolic process"/>
    <property type="evidence" value="ECO:0007669"/>
    <property type="project" value="UniProtKB-ARBA"/>
</dbReference>
<organism evidence="3 4">
    <name type="scientific">Bifidobacterium primatium</name>
    <dbReference type="NCBI Taxonomy" id="2045438"/>
    <lineage>
        <taxon>Bacteria</taxon>
        <taxon>Bacillati</taxon>
        <taxon>Actinomycetota</taxon>
        <taxon>Actinomycetes</taxon>
        <taxon>Bifidobacteriales</taxon>
        <taxon>Bifidobacteriaceae</taxon>
        <taxon>Bifidobacterium</taxon>
    </lineage>
</organism>
<dbReference type="InterPro" id="IPR029018">
    <property type="entry name" value="Hex-like_dom2"/>
</dbReference>
<protein>
    <recommendedName>
        <fullName evidence="2">Gylcosyl hydrolase 115 C-terminal domain-containing protein</fullName>
    </recommendedName>
</protein>
<proteinExistence type="predicted"/>
<gene>
    <name evidence="3" type="ORF">CS006_09140</name>
</gene>
<dbReference type="InterPro" id="IPR031924">
    <property type="entry name" value="GH115"/>
</dbReference>
<dbReference type="Gene3D" id="2.60.120.1620">
    <property type="match status" value="1"/>
</dbReference>
<dbReference type="Pfam" id="PF17829">
    <property type="entry name" value="GH115_C"/>
    <property type="match status" value="1"/>
</dbReference>
<evidence type="ECO:0000313" key="3">
    <source>
        <dbReference type="EMBL" id="PJM72714.1"/>
    </source>
</evidence>
<reference evidence="3 4" key="1">
    <citation type="submission" date="2017-10" db="EMBL/GenBank/DDBJ databases">
        <title>Draft genome sequences of strains TRE 1, TRE 9, TRE H and TRI 7, isolated from tamarins, belonging to four potential novel Bifidobacterium species.</title>
        <authorList>
            <person name="Mattarelli P."/>
            <person name="Modesto M."/>
            <person name="Puglisi E."/>
            <person name="Morelli L."/>
            <person name="Spezio C."/>
            <person name="Bonetti A."/>
            <person name="Sandri C."/>
        </authorList>
    </citation>
    <scope>NUCLEOTIDE SEQUENCE [LARGE SCALE GENOMIC DNA]</scope>
    <source>
        <strain evidence="4">TRE1</strain>
    </source>
</reference>
<keyword evidence="1" id="KW-0378">Hydrolase</keyword>
<dbReference type="GO" id="GO:0016787">
    <property type="term" value="F:hydrolase activity"/>
    <property type="evidence" value="ECO:0007669"/>
    <property type="project" value="UniProtKB-KW"/>
</dbReference>
<sequence length="1057" mass="116136">MTSTMIYDGVRTAPILTDAAYEPNASDPFAPRSYAQVLRAVGDLRQDIAMVTGAIRYHVVRDAMVDDAVARDARLAAADGNKVPALETDPALVAGSNAIIIGSMASSALLRAIVANGGFDEARTIAGERESYAIKSIDDPLPGIGHALVVAGSDARGTIYGTYAVSERIGVSPFYWYSDVPVVVRPHIDVDFTEALVVHAPAVRFRGLFINDEDLSVTNWAARKFPVGHGTPDVNYYRHLFEMMLRLGLNTLWPAMHPVSTAFNMAEDDAGVPINAREASRYGIVIGTSHCENMLRSNPGEWEPWYRAHKSEYAMTSNGVEHADYTGAQRARFTGVSLEADRAFDFTTNRDAVIQYWRERLEANKGFESILTLGIRGIHDGGFNASGLDECYEGATVQERQVAFMTDVIRTQRALIDEVYGEGASRSVPQVLIVYKEIADVYNAGLRDVMTSEFDDVMLMWAEDNYGYLRQYPTGREAARSGGSGVYYHSSYLGSPGSWLWLNSIQPALMGEQLRRAYDTGMRAVWILNVGDVKPGDLVTEYFSRLSWDPDMWSADRIREYLVGQARRDYRLDGPDAAAVAEAVSDYHRLIGVKRAEFYTTFYHDFDLSVTDEGDEAQRMLDRARDVVERLDRVAARLDGDAADAFYEQIRYHALSMFDVLDEYVNWWKCRRAVKQGRFGSARVHERASIAAADRIRARVQDFGGCTHGKWVGYMGWQGIMCTNPIDVETWGADIIQRDQYPYLDEPGTGVGAVAEGETDVLRFSVREPRRHLFLDVFSRADGPAAWVIDAPQWVVLSSRSGVTDTERRIIVGIDWNAVAAAGAHADVVVRNAALGEDGEAGEPGDVAAVFHVEADAAWPDAAVGGHGFVEANGRVVMRAEHSSKVVVGADGSEWRYVADEGPHGGVMKAYPQTGRSAVGRGAAMLFDAYFDRAGDYRGIVKRLPTLSEGVEDDGSERSCALAVEVNGGGAQLLRGNRSWIAQKGNSFTVADMGNPWVVNMLRGVEPLEFRVRARAGWNTIVVRRVDPSIIVDGIEVETREGALGASLTGPGESPRA</sequence>
<dbReference type="InterPro" id="IPR042301">
    <property type="entry name" value="GH115_sf"/>
</dbReference>
<dbReference type="Gene3D" id="3.30.379.10">
    <property type="entry name" value="Chitobiase/beta-hexosaminidase domain 2-like"/>
    <property type="match status" value="1"/>
</dbReference>
<accession>A0A2M9H7C1</accession>
<dbReference type="RefSeq" id="WP_100511500.1">
    <property type="nucleotide sequence ID" value="NZ_PEBI01000004.1"/>
</dbReference>
<dbReference type="EMBL" id="PEBI01000004">
    <property type="protein sequence ID" value="PJM72714.1"/>
    <property type="molecule type" value="Genomic_DNA"/>
</dbReference>
<dbReference type="Pfam" id="PF15979">
    <property type="entry name" value="Glyco_hydro_115"/>
    <property type="match status" value="1"/>
</dbReference>
<keyword evidence="4" id="KW-1185">Reference proteome</keyword>
<name>A0A2M9H7C1_9BIFI</name>
<evidence type="ECO:0000259" key="2">
    <source>
        <dbReference type="Pfam" id="PF17829"/>
    </source>
</evidence>
<dbReference type="PANTHER" id="PTHR37842">
    <property type="match status" value="1"/>
</dbReference>
<feature type="domain" description="Gylcosyl hydrolase 115 C-terminal" evidence="2">
    <location>
        <begin position="868"/>
        <end position="1053"/>
    </location>
</feature>
<dbReference type="InterPro" id="IPR041437">
    <property type="entry name" value="GH115_C"/>
</dbReference>
<evidence type="ECO:0000313" key="4">
    <source>
        <dbReference type="Proteomes" id="UP000229095"/>
    </source>
</evidence>
<dbReference type="AlphaFoldDB" id="A0A2M9H7C1"/>
<comment type="caution">
    <text evidence="3">The sequence shown here is derived from an EMBL/GenBank/DDBJ whole genome shotgun (WGS) entry which is preliminary data.</text>
</comment>
<evidence type="ECO:0000256" key="1">
    <source>
        <dbReference type="ARBA" id="ARBA00022801"/>
    </source>
</evidence>
<dbReference type="OrthoDB" id="8727830at2"/>
<dbReference type="Proteomes" id="UP000229095">
    <property type="component" value="Unassembled WGS sequence"/>
</dbReference>
<dbReference type="PANTHER" id="PTHR37842:SF2">
    <property type="entry name" value="GYLCOSYL HYDROLASE 115 C-TERMINAL DOMAIN-CONTAINING PROTEIN"/>
    <property type="match status" value="1"/>
</dbReference>
<dbReference type="Gene3D" id="1.20.58.2150">
    <property type="match status" value="1"/>
</dbReference>
<dbReference type="Gene3D" id="3.20.20.520">
    <property type="entry name" value="Glycosyl hydrolase family 115"/>
    <property type="match status" value="1"/>
</dbReference>